<evidence type="ECO:0000256" key="6">
    <source>
        <dbReference type="RuleBase" id="RU363015"/>
    </source>
</evidence>
<dbReference type="Pfam" id="PF03641">
    <property type="entry name" value="Lysine_decarbox"/>
    <property type="match status" value="1"/>
</dbReference>
<accession>C0HIK5</accession>
<evidence type="ECO:0000256" key="5">
    <source>
        <dbReference type="ARBA" id="ARBA00049153"/>
    </source>
</evidence>
<keyword evidence="6" id="KW-0378">Hydrolase</keyword>
<evidence type="ECO:0000256" key="3">
    <source>
        <dbReference type="ARBA" id="ARBA00022712"/>
    </source>
</evidence>
<protein>
    <recommendedName>
        <fullName evidence="2 6">Cytokinin riboside 5'-monophosphate phosphoribohydrolase</fullName>
        <ecNumber evidence="2 6">3.2.2.n1</ecNumber>
    </recommendedName>
</protein>
<evidence type="ECO:0000256" key="1">
    <source>
        <dbReference type="ARBA" id="ARBA00006763"/>
    </source>
</evidence>
<organism evidence="8">
    <name type="scientific">Zea mays</name>
    <name type="common">Maize</name>
    <dbReference type="NCBI Taxonomy" id="4577"/>
    <lineage>
        <taxon>Eukaryota</taxon>
        <taxon>Viridiplantae</taxon>
        <taxon>Streptophyta</taxon>
        <taxon>Embryophyta</taxon>
        <taxon>Tracheophyta</taxon>
        <taxon>Spermatophyta</taxon>
        <taxon>Magnoliopsida</taxon>
        <taxon>Liliopsida</taxon>
        <taxon>Poales</taxon>
        <taxon>Poaceae</taxon>
        <taxon>PACMAD clade</taxon>
        <taxon>Panicoideae</taxon>
        <taxon>Andropogonodae</taxon>
        <taxon>Andropogoneae</taxon>
        <taxon>Tripsacinae</taxon>
        <taxon>Zea</taxon>
    </lineage>
</organism>
<dbReference type="ExpressionAtlas" id="C0HIK5">
    <property type="expression patterns" value="baseline and differential"/>
</dbReference>
<evidence type="ECO:0000256" key="7">
    <source>
        <dbReference type="SAM" id="MobiDB-lite"/>
    </source>
</evidence>
<sequence>MAMDAAVAVKSGGGGAGSTGVTAAASQSPQAATNGGERRSRFQRICVYCGSAKGRKPSYQDAAVELGKELVERGIDLVYGGGSIGLMGLVSHAVHDGGRHVIGVIPRSLMPREVTGEPVGEVRAVSGMHERKAEMARFADAFIALPGMHYAACTAERDLVTQWGKKDSEFLTHARSDSRQVAMELWKSCWRSSPGRN</sequence>
<feature type="region of interest" description="Disordered" evidence="7">
    <location>
        <begin position="11"/>
        <end position="37"/>
    </location>
</feature>
<dbReference type="GO" id="GO:0102682">
    <property type="term" value="F:cytokinin riboside 5'-monophosphate phosphoribohydrolase activity"/>
    <property type="evidence" value="ECO:0007669"/>
    <property type="project" value="RHEA"/>
</dbReference>
<evidence type="ECO:0000313" key="8">
    <source>
        <dbReference type="EMBL" id="ACN26858.1"/>
    </source>
</evidence>
<reference evidence="8" key="1">
    <citation type="journal article" date="2009" name="PLoS Genet.">
        <title>Sequencing, mapping, and analysis of 27,455 maize full-length cDNAs.</title>
        <authorList>
            <person name="Soderlund C."/>
            <person name="Descour A."/>
            <person name="Kudrna D."/>
            <person name="Bomhoff M."/>
            <person name="Boyd L."/>
            <person name="Currie J."/>
            <person name="Angelova A."/>
            <person name="Collura K."/>
            <person name="Wissotski M."/>
            <person name="Ashley E."/>
            <person name="Morrow D."/>
            <person name="Fernandes J."/>
            <person name="Walbot V."/>
            <person name="Yu Y."/>
        </authorList>
    </citation>
    <scope>NUCLEOTIDE SEQUENCE</scope>
    <source>
        <strain evidence="8">B73</strain>
    </source>
</reference>
<proteinExistence type="evidence at transcript level"/>
<keyword evidence="3 6" id="KW-0203">Cytokinin biosynthesis</keyword>
<comment type="catalytic activity">
    <reaction evidence="4 6">
        <text>N(6)-(dimethylallyl)adenosine 5'-phosphate + H2O = N(6)-dimethylallyladenine + D-ribose 5-phosphate</text>
        <dbReference type="Rhea" id="RHEA:48560"/>
        <dbReference type="ChEBI" id="CHEBI:15377"/>
        <dbReference type="ChEBI" id="CHEBI:17660"/>
        <dbReference type="ChEBI" id="CHEBI:57526"/>
        <dbReference type="ChEBI" id="CHEBI:78346"/>
        <dbReference type="EC" id="3.2.2.n1"/>
    </reaction>
</comment>
<dbReference type="EC" id="3.2.2.n1" evidence="2 6"/>
<comment type="function">
    <text evidence="6">Cytokinin-activating enzyme working in the direct activation pathway. Phosphoribohydrolase that converts inactive cytokinin nucleotides to the biologically active free-base forms.</text>
</comment>
<dbReference type="InterPro" id="IPR031100">
    <property type="entry name" value="LOG_fam"/>
</dbReference>
<dbReference type="GO" id="GO:0009691">
    <property type="term" value="P:cytokinin biosynthetic process"/>
    <property type="evidence" value="ECO:0007669"/>
    <property type="project" value="UniProtKB-UniRule"/>
</dbReference>
<dbReference type="PANTHER" id="PTHR31223:SF70">
    <property type="entry name" value="LOG FAMILY PROTEIN YJL055W"/>
    <property type="match status" value="1"/>
</dbReference>
<dbReference type="PANTHER" id="PTHR31223">
    <property type="entry name" value="LOG FAMILY PROTEIN YJL055W"/>
    <property type="match status" value="1"/>
</dbReference>
<evidence type="ECO:0000256" key="2">
    <source>
        <dbReference type="ARBA" id="ARBA00012205"/>
    </source>
</evidence>
<dbReference type="Gene3D" id="3.40.50.450">
    <property type="match status" value="1"/>
</dbReference>
<comment type="catalytic activity">
    <reaction evidence="5 6">
        <text>9-ribosyl-trans-zeatin 5'-phosphate + H2O = trans-zeatin + D-ribose 5-phosphate</text>
        <dbReference type="Rhea" id="RHEA:48564"/>
        <dbReference type="ChEBI" id="CHEBI:15377"/>
        <dbReference type="ChEBI" id="CHEBI:16522"/>
        <dbReference type="ChEBI" id="CHEBI:78346"/>
        <dbReference type="ChEBI" id="CHEBI:87947"/>
        <dbReference type="EC" id="3.2.2.n1"/>
    </reaction>
</comment>
<feature type="compositionally biased region" description="Low complexity" evidence="7">
    <location>
        <begin position="19"/>
        <end position="33"/>
    </location>
</feature>
<name>C0HIK5_MAIZE</name>
<dbReference type="SUPFAM" id="SSF102405">
    <property type="entry name" value="MCP/YpsA-like"/>
    <property type="match status" value="1"/>
</dbReference>
<comment type="similarity">
    <text evidence="1 6">Belongs to the LOG family.</text>
</comment>
<dbReference type="AlphaFoldDB" id="C0HIK5"/>
<evidence type="ECO:0000256" key="4">
    <source>
        <dbReference type="ARBA" id="ARBA00047718"/>
    </source>
</evidence>
<dbReference type="EMBL" id="BT062161">
    <property type="protein sequence ID" value="ACN26858.1"/>
    <property type="molecule type" value="mRNA"/>
</dbReference>
<dbReference type="InterPro" id="IPR005269">
    <property type="entry name" value="LOG"/>
</dbReference>
<dbReference type="NCBIfam" id="TIGR00730">
    <property type="entry name" value="Rossman fold protein, TIGR00730 family"/>
    <property type="match status" value="1"/>
</dbReference>